<reference evidence="1" key="2">
    <citation type="submission" date="2020-09" db="EMBL/GenBank/DDBJ databases">
        <authorList>
            <person name="Sun Q."/>
            <person name="Ohkuma M."/>
        </authorList>
    </citation>
    <scope>NUCLEOTIDE SEQUENCE</scope>
    <source>
        <strain evidence="1">JCM 3131</strain>
    </source>
</reference>
<comment type="caution">
    <text evidence="1">The sequence shown here is derived from an EMBL/GenBank/DDBJ whole genome shotgun (WGS) entry which is preliminary data.</text>
</comment>
<dbReference type="AlphaFoldDB" id="A0A918ENI2"/>
<proteinExistence type="predicted"/>
<gene>
    <name evidence="1" type="ORF">GCM10010145_06340</name>
</gene>
<dbReference type="Proteomes" id="UP000620156">
    <property type="component" value="Unassembled WGS sequence"/>
</dbReference>
<dbReference type="EMBL" id="BMQK01000001">
    <property type="protein sequence ID" value="GGQ40949.1"/>
    <property type="molecule type" value="Genomic_DNA"/>
</dbReference>
<evidence type="ECO:0000313" key="1">
    <source>
        <dbReference type="EMBL" id="GGQ40949.1"/>
    </source>
</evidence>
<accession>A0A918ENI2</accession>
<evidence type="ECO:0000313" key="2">
    <source>
        <dbReference type="Proteomes" id="UP000620156"/>
    </source>
</evidence>
<keyword evidence="2" id="KW-1185">Reference proteome</keyword>
<protein>
    <submittedName>
        <fullName evidence="1">Uncharacterized protein</fullName>
    </submittedName>
</protein>
<sequence>MRKSIRLCARCGCVTEHPVLVHEVPAAVGPGFNVYACPDCATYYPSPQPSPPPPRSRMTIRVYRIGRDGSTDRDRAKLRTRTGDHTDPIPQVAAFPPCACTRCRTPSRPR</sequence>
<name>A0A918ENI2_9ACTN</name>
<organism evidence="1 2">
    <name type="scientific">Streptomyces ruber</name>
    <dbReference type="NCBI Taxonomy" id="83378"/>
    <lineage>
        <taxon>Bacteria</taxon>
        <taxon>Bacillati</taxon>
        <taxon>Actinomycetota</taxon>
        <taxon>Actinomycetes</taxon>
        <taxon>Kitasatosporales</taxon>
        <taxon>Streptomycetaceae</taxon>
        <taxon>Streptomyces</taxon>
    </lineage>
</organism>
<reference evidence="1" key="1">
    <citation type="journal article" date="2014" name="Int. J. Syst. Evol. Microbiol.">
        <title>Complete genome sequence of Corynebacterium casei LMG S-19264T (=DSM 44701T), isolated from a smear-ripened cheese.</title>
        <authorList>
            <consortium name="US DOE Joint Genome Institute (JGI-PGF)"/>
            <person name="Walter F."/>
            <person name="Albersmeier A."/>
            <person name="Kalinowski J."/>
            <person name="Ruckert C."/>
        </authorList>
    </citation>
    <scope>NUCLEOTIDE SEQUENCE</scope>
    <source>
        <strain evidence="1">JCM 3131</strain>
    </source>
</reference>